<comment type="subcellular location">
    <subcellularLocation>
        <location evidence="1">Cell membrane</location>
        <topology evidence="1">Multi-pass membrane protein</topology>
    </subcellularLocation>
</comment>
<proteinExistence type="predicted"/>
<organism evidence="8 9">
    <name type="scientific">candidate division WWE3 bacterium RBG_16_37_10</name>
    <dbReference type="NCBI Taxonomy" id="1802610"/>
    <lineage>
        <taxon>Bacteria</taxon>
        <taxon>Katanobacteria</taxon>
    </lineage>
</organism>
<feature type="transmembrane region" description="Helical" evidence="7">
    <location>
        <begin position="114"/>
        <end position="135"/>
    </location>
</feature>
<evidence type="ECO:0008006" key="10">
    <source>
        <dbReference type="Google" id="ProtNLM"/>
    </source>
</evidence>
<keyword evidence="4 7" id="KW-0812">Transmembrane</keyword>
<feature type="transmembrane region" description="Helical" evidence="7">
    <location>
        <begin position="147"/>
        <end position="167"/>
    </location>
</feature>
<evidence type="ECO:0000256" key="1">
    <source>
        <dbReference type="ARBA" id="ARBA00004651"/>
    </source>
</evidence>
<feature type="transmembrane region" description="Helical" evidence="7">
    <location>
        <begin position="292"/>
        <end position="313"/>
    </location>
</feature>
<dbReference type="CDD" id="cd06853">
    <property type="entry name" value="GT_WecA_like"/>
    <property type="match status" value="1"/>
</dbReference>
<dbReference type="EMBL" id="MEUT01000024">
    <property type="protein sequence ID" value="OGC51338.1"/>
    <property type="molecule type" value="Genomic_DNA"/>
</dbReference>
<feature type="transmembrane region" description="Helical" evidence="7">
    <location>
        <begin position="469"/>
        <end position="490"/>
    </location>
</feature>
<protein>
    <recommendedName>
        <fullName evidence="10">Undecaprenyl-phosphate alpha-N-acetylglucosaminyl 1-phosphate transferase</fullName>
    </recommendedName>
</protein>
<feature type="transmembrane region" description="Helical" evidence="7">
    <location>
        <begin position="346"/>
        <end position="366"/>
    </location>
</feature>
<feature type="transmembrane region" description="Helical" evidence="7">
    <location>
        <begin position="320"/>
        <end position="340"/>
    </location>
</feature>
<feature type="transmembrane region" description="Helical" evidence="7">
    <location>
        <begin position="441"/>
        <end position="463"/>
    </location>
</feature>
<dbReference type="STRING" id="1802610.A2W32_04020"/>
<dbReference type="Proteomes" id="UP000177371">
    <property type="component" value="Unassembled WGS sequence"/>
</dbReference>
<keyword evidence="2" id="KW-1003">Cell membrane</keyword>
<feature type="transmembrane region" description="Helical" evidence="7">
    <location>
        <begin position="223"/>
        <end position="239"/>
    </location>
</feature>
<sequence>MSVLYQKIFKIYKRSYWLLNKYLEELKRDYFTHFALLLLVNGFMTVFQLGYLILRYRYLSDHTPVWYTMPWGDLQLDYKRNLFAIPIISFLFLALGVILMTLMKKIYLRFVPQITTVIITFANIALTYSLVRIVFISSIPFPTLIGYNYFQLLLPFVTSFALVFMLAPRMIKMAEERGIVTDPSVHAHPGMLLTKPTARGGGLIFTIGFLIVGLIFAPLTKPILGIYLIVLLLALLGLADDLQNTKARFKFVESPLIRLVLLFLISSLVLLFEIKIRFVGIPFGGIYSFNGYTLLTAFVSVFWVVTILNMLSWANGTDGAYAGIVGIACIFVALLALRFIPLPLEQIAYAKLAVIAAGASFGLIRYTWRPSRVLWGFSAMSAGAVLATLPILINAKVAASIMIILIPFIDALITGGRRILQGKNPLRGDRSHLHHLLIERGWSIQRIAVFYWGTTALFGLIGVLSPEKFTVITAVILSVIVAGVIILLNVQSSRKKQPLPPLE</sequence>
<dbReference type="GO" id="GO:0005886">
    <property type="term" value="C:plasma membrane"/>
    <property type="evidence" value="ECO:0007669"/>
    <property type="project" value="UniProtKB-SubCell"/>
</dbReference>
<dbReference type="GO" id="GO:0016780">
    <property type="term" value="F:phosphotransferase activity, for other substituted phosphate groups"/>
    <property type="evidence" value="ECO:0007669"/>
    <property type="project" value="InterPro"/>
</dbReference>
<evidence type="ECO:0000256" key="5">
    <source>
        <dbReference type="ARBA" id="ARBA00022989"/>
    </source>
</evidence>
<keyword evidence="5 7" id="KW-1133">Transmembrane helix</keyword>
<keyword evidence="6 7" id="KW-0472">Membrane</keyword>
<dbReference type="GO" id="GO:0044038">
    <property type="term" value="P:cell wall macromolecule biosynthetic process"/>
    <property type="evidence" value="ECO:0007669"/>
    <property type="project" value="TreeGrafter"/>
</dbReference>
<feature type="transmembrane region" description="Helical" evidence="7">
    <location>
        <begin position="30"/>
        <end position="54"/>
    </location>
</feature>
<evidence type="ECO:0000256" key="7">
    <source>
        <dbReference type="SAM" id="Phobius"/>
    </source>
</evidence>
<dbReference type="PANTHER" id="PTHR22926:SF3">
    <property type="entry name" value="UNDECAPRENYL-PHOSPHATE ALPHA-N-ACETYLGLUCOSAMINYL 1-PHOSPHATE TRANSFERASE"/>
    <property type="match status" value="1"/>
</dbReference>
<evidence type="ECO:0000256" key="3">
    <source>
        <dbReference type="ARBA" id="ARBA00022679"/>
    </source>
</evidence>
<comment type="caution">
    <text evidence="8">The sequence shown here is derived from an EMBL/GenBank/DDBJ whole genome shotgun (WGS) entry which is preliminary data.</text>
</comment>
<dbReference type="InterPro" id="IPR000715">
    <property type="entry name" value="Glycosyl_transferase_4"/>
</dbReference>
<accession>A0A1F4V2D8</accession>
<dbReference type="AlphaFoldDB" id="A0A1F4V2D8"/>
<evidence type="ECO:0000256" key="6">
    <source>
        <dbReference type="ARBA" id="ARBA00023136"/>
    </source>
</evidence>
<reference evidence="8 9" key="1">
    <citation type="journal article" date="2016" name="Nat. Commun.">
        <title>Thousands of microbial genomes shed light on interconnected biogeochemical processes in an aquifer system.</title>
        <authorList>
            <person name="Anantharaman K."/>
            <person name="Brown C.T."/>
            <person name="Hug L.A."/>
            <person name="Sharon I."/>
            <person name="Castelle C.J."/>
            <person name="Probst A.J."/>
            <person name="Thomas B.C."/>
            <person name="Singh A."/>
            <person name="Wilkins M.J."/>
            <person name="Karaoz U."/>
            <person name="Brodie E.L."/>
            <person name="Williams K.H."/>
            <person name="Hubbard S.S."/>
            <person name="Banfield J.F."/>
        </authorList>
    </citation>
    <scope>NUCLEOTIDE SEQUENCE [LARGE SCALE GENOMIC DNA]</scope>
</reference>
<dbReference type="PANTHER" id="PTHR22926">
    <property type="entry name" value="PHOSPHO-N-ACETYLMURAMOYL-PENTAPEPTIDE-TRANSFERASE"/>
    <property type="match status" value="1"/>
</dbReference>
<keyword evidence="3" id="KW-0808">Transferase</keyword>
<feature type="transmembrane region" description="Helical" evidence="7">
    <location>
        <begin position="200"/>
        <end position="217"/>
    </location>
</feature>
<evidence type="ECO:0000256" key="2">
    <source>
        <dbReference type="ARBA" id="ARBA00022475"/>
    </source>
</evidence>
<feature type="transmembrane region" description="Helical" evidence="7">
    <location>
        <begin position="373"/>
        <end position="393"/>
    </location>
</feature>
<evidence type="ECO:0000256" key="4">
    <source>
        <dbReference type="ARBA" id="ARBA00022692"/>
    </source>
</evidence>
<dbReference type="Pfam" id="PF00953">
    <property type="entry name" value="Glycos_transf_4"/>
    <property type="match status" value="1"/>
</dbReference>
<feature type="transmembrane region" description="Helical" evidence="7">
    <location>
        <begin position="251"/>
        <end position="272"/>
    </location>
</feature>
<evidence type="ECO:0000313" key="9">
    <source>
        <dbReference type="Proteomes" id="UP000177371"/>
    </source>
</evidence>
<dbReference type="GO" id="GO:0009103">
    <property type="term" value="P:lipopolysaccharide biosynthetic process"/>
    <property type="evidence" value="ECO:0007669"/>
    <property type="project" value="TreeGrafter"/>
</dbReference>
<evidence type="ECO:0000313" key="8">
    <source>
        <dbReference type="EMBL" id="OGC51338.1"/>
    </source>
</evidence>
<feature type="transmembrane region" description="Helical" evidence="7">
    <location>
        <begin position="399"/>
        <end position="420"/>
    </location>
</feature>
<gene>
    <name evidence="8" type="ORF">A2W32_04020</name>
</gene>
<dbReference type="GO" id="GO:0071555">
    <property type="term" value="P:cell wall organization"/>
    <property type="evidence" value="ECO:0007669"/>
    <property type="project" value="TreeGrafter"/>
</dbReference>
<name>A0A1F4V2D8_UNCKA</name>
<feature type="transmembrane region" description="Helical" evidence="7">
    <location>
        <begin position="82"/>
        <end position="102"/>
    </location>
</feature>